<evidence type="ECO:0000313" key="2">
    <source>
        <dbReference type="Proteomes" id="UP001420932"/>
    </source>
</evidence>
<organism evidence="1 2">
    <name type="scientific">Stephania yunnanensis</name>
    <dbReference type="NCBI Taxonomy" id="152371"/>
    <lineage>
        <taxon>Eukaryota</taxon>
        <taxon>Viridiplantae</taxon>
        <taxon>Streptophyta</taxon>
        <taxon>Embryophyta</taxon>
        <taxon>Tracheophyta</taxon>
        <taxon>Spermatophyta</taxon>
        <taxon>Magnoliopsida</taxon>
        <taxon>Ranunculales</taxon>
        <taxon>Menispermaceae</taxon>
        <taxon>Menispermoideae</taxon>
        <taxon>Cissampelideae</taxon>
        <taxon>Stephania</taxon>
    </lineage>
</organism>
<sequence>MADVAMVTYSVPVEEDPMVINSYVLKKYFKFNCLFKNSSKTNAKLRRIRLPLFIFFNKKIYGGLFGGGQGDMARR</sequence>
<name>A0AAP0JZ87_9MAGN</name>
<protein>
    <submittedName>
        <fullName evidence="1">Uncharacterized protein</fullName>
    </submittedName>
</protein>
<dbReference type="AlphaFoldDB" id="A0AAP0JZ87"/>
<reference evidence="1 2" key="1">
    <citation type="submission" date="2024-01" db="EMBL/GenBank/DDBJ databases">
        <title>Genome assemblies of Stephania.</title>
        <authorList>
            <person name="Yang L."/>
        </authorList>
    </citation>
    <scope>NUCLEOTIDE SEQUENCE [LARGE SCALE GENOMIC DNA]</scope>
    <source>
        <strain evidence="1">YNDBR</strain>
        <tissue evidence="1">Leaf</tissue>
    </source>
</reference>
<keyword evidence="2" id="KW-1185">Reference proteome</keyword>
<proteinExistence type="predicted"/>
<evidence type="ECO:0000313" key="1">
    <source>
        <dbReference type="EMBL" id="KAK9142293.1"/>
    </source>
</evidence>
<comment type="caution">
    <text evidence="1">The sequence shown here is derived from an EMBL/GenBank/DDBJ whole genome shotgun (WGS) entry which is preliminary data.</text>
</comment>
<dbReference type="Proteomes" id="UP001420932">
    <property type="component" value="Unassembled WGS sequence"/>
</dbReference>
<gene>
    <name evidence="1" type="ORF">Syun_011693</name>
</gene>
<dbReference type="EMBL" id="JBBNAF010000005">
    <property type="protein sequence ID" value="KAK9142293.1"/>
    <property type="molecule type" value="Genomic_DNA"/>
</dbReference>
<accession>A0AAP0JZ87</accession>